<protein>
    <submittedName>
        <fullName evidence="4">CBS domain-containing protein</fullName>
    </submittedName>
</protein>
<dbReference type="Proteomes" id="UP001575181">
    <property type="component" value="Unassembled WGS sequence"/>
</dbReference>
<keyword evidence="5" id="KW-1185">Reference proteome</keyword>
<sequence>MATEEGGWPPLELELTESDIQAAMGSIPAYIDITSSDFREIYHLAFRHAVERLAGAMKARDVIARSVVTVQRDTPLPEVTALMVKHRISGLPVVDESGRVAGIISEHDFVTHAREEDGRTVIEILPAAGVVDEAGSAAHGYAHVAEDIMTPQVVTLEEDAPLPEIAARFAEWTVNRLPVVDHQDRLIGLVSRWDLVQSVLTAFRAGADTS</sequence>
<comment type="caution">
    <text evidence="4">The sequence shown here is derived from an EMBL/GenBank/DDBJ whole genome shotgun (WGS) entry which is preliminary data.</text>
</comment>
<dbReference type="RefSeq" id="WP_373654478.1">
    <property type="nucleotide sequence ID" value="NZ_JBGUAW010000002.1"/>
</dbReference>
<dbReference type="PANTHER" id="PTHR43080:SF26">
    <property type="entry name" value="REGULATORY PROTEIN"/>
    <property type="match status" value="1"/>
</dbReference>
<dbReference type="InterPro" id="IPR000644">
    <property type="entry name" value="CBS_dom"/>
</dbReference>
<dbReference type="Pfam" id="PF00571">
    <property type="entry name" value="CBS"/>
    <property type="match status" value="2"/>
</dbReference>
<dbReference type="PROSITE" id="PS51371">
    <property type="entry name" value="CBS"/>
    <property type="match status" value="2"/>
</dbReference>
<keyword evidence="1 2" id="KW-0129">CBS domain</keyword>
<accession>A0ABV4TQS5</accession>
<reference evidence="4 5" key="1">
    <citation type="submission" date="2024-08" db="EMBL/GenBank/DDBJ databases">
        <title>Whole-genome sequencing of halo(alkali)philic microorganisms from hypersaline lakes.</title>
        <authorList>
            <person name="Sorokin D.Y."/>
            <person name="Merkel A.Y."/>
            <person name="Messina E."/>
            <person name="Yakimov M."/>
        </authorList>
    </citation>
    <scope>NUCLEOTIDE SEQUENCE [LARGE SCALE GENOMIC DNA]</scope>
    <source>
        <strain evidence="4 5">Cl-TMA</strain>
    </source>
</reference>
<evidence type="ECO:0000259" key="3">
    <source>
        <dbReference type="PROSITE" id="PS51371"/>
    </source>
</evidence>
<dbReference type="Gene3D" id="3.10.580.10">
    <property type="entry name" value="CBS-domain"/>
    <property type="match status" value="1"/>
</dbReference>
<dbReference type="EMBL" id="JBGUAW010000002">
    <property type="protein sequence ID" value="MFA9459689.1"/>
    <property type="molecule type" value="Genomic_DNA"/>
</dbReference>
<dbReference type="InterPro" id="IPR046342">
    <property type="entry name" value="CBS_dom_sf"/>
</dbReference>
<feature type="domain" description="CBS" evidence="3">
    <location>
        <begin position="149"/>
        <end position="209"/>
    </location>
</feature>
<dbReference type="CDD" id="cd04586">
    <property type="entry name" value="CBS_pair_BON_assoc"/>
    <property type="match status" value="1"/>
</dbReference>
<dbReference type="SUPFAM" id="SSF54631">
    <property type="entry name" value="CBS-domain pair"/>
    <property type="match status" value="1"/>
</dbReference>
<evidence type="ECO:0000313" key="4">
    <source>
        <dbReference type="EMBL" id="MFA9459689.1"/>
    </source>
</evidence>
<evidence type="ECO:0000256" key="2">
    <source>
        <dbReference type="PROSITE-ProRule" id="PRU00703"/>
    </source>
</evidence>
<evidence type="ECO:0000313" key="5">
    <source>
        <dbReference type="Proteomes" id="UP001575181"/>
    </source>
</evidence>
<dbReference type="SMART" id="SM00116">
    <property type="entry name" value="CBS"/>
    <property type="match status" value="2"/>
</dbReference>
<proteinExistence type="predicted"/>
<gene>
    <name evidence="4" type="ORF">ACERLL_02475</name>
</gene>
<dbReference type="InterPro" id="IPR051257">
    <property type="entry name" value="Diverse_CBS-Domain"/>
</dbReference>
<dbReference type="PANTHER" id="PTHR43080">
    <property type="entry name" value="CBS DOMAIN-CONTAINING PROTEIN CBSX3, MITOCHONDRIAL"/>
    <property type="match status" value="1"/>
</dbReference>
<name>A0ABV4TQS5_9GAMM</name>
<organism evidence="4 5">
    <name type="scientific">Thiohalorhabdus methylotrophus</name>
    <dbReference type="NCBI Taxonomy" id="3242694"/>
    <lineage>
        <taxon>Bacteria</taxon>
        <taxon>Pseudomonadati</taxon>
        <taxon>Pseudomonadota</taxon>
        <taxon>Gammaproteobacteria</taxon>
        <taxon>Thiohalorhabdales</taxon>
        <taxon>Thiohalorhabdaceae</taxon>
        <taxon>Thiohalorhabdus</taxon>
    </lineage>
</organism>
<feature type="domain" description="CBS" evidence="3">
    <location>
        <begin position="63"/>
        <end position="121"/>
    </location>
</feature>
<evidence type="ECO:0000256" key="1">
    <source>
        <dbReference type="ARBA" id="ARBA00023122"/>
    </source>
</evidence>